<feature type="region of interest" description="Disordered" evidence="1">
    <location>
        <begin position="24"/>
        <end position="55"/>
    </location>
</feature>
<keyword evidence="3" id="KW-1185">Reference proteome</keyword>
<dbReference type="AlphaFoldDB" id="A0A4Z2HTY6"/>
<organism evidence="2 3">
    <name type="scientific">Liparis tanakae</name>
    <name type="common">Tanaka's snailfish</name>
    <dbReference type="NCBI Taxonomy" id="230148"/>
    <lineage>
        <taxon>Eukaryota</taxon>
        <taxon>Metazoa</taxon>
        <taxon>Chordata</taxon>
        <taxon>Craniata</taxon>
        <taxon>Vertebrata</taxon>
        <taxon>Euteleostomi</taxon>
        <taxon>Actinopterygii</taxon>
        <taxon>Neopterygii</taxon>
        <taxon>Teleostei</taxon>
        <taxon>Neoteleostei</taxon>
        <taxon>Acanthomorphata</taxon>
        <taxon>Eupercaria</taxon>
        <taxon>Perciformes</taxon>
        <taxon>Cottioidei</taxon>
        <taxon>Cottales</taxon>
        <taxon>Liparidae</taxon>
        <taxon>Liparis</taxon>
    </lineage>
</organism>
<evidence type="ECO:0000313" key="2">
    <source>
        <dbReference type="EMBL" id="TNN68785.1"/>
    </source>
</evidence>
<name>A0A4Z2HTY6_9TELE</name>
<proteinExistence type="predicted"/>
<sequence>MAVLMRPFILNSATVLEVLGFTGERSGSRRSRRDDVYKVTKSSSPPPRRPPPCVLMINRLPVGVGTHEM</sequence>
<comment type="caution">
    <text evidence="2">The sequence shown here is derived from an EMBL/GenBank/DDBJ whole genome shotgun (WGS) entry which is preliminary data.</text>
</comment>
<dbReference type="EMBL" id="SRLO01000184">
    <property type="protein sequence ID" value="TNN68785.1"/>
    <property type="molecule type" value="Genomic_DNA"/>
</dbReference>
<protein>
    <submittedName>
        <fullName evidence="2">Uncharacterized protein</fullName>
    </submittedName>
</protein>
<evidence type="ECO:0000256" key="1">
    <source>
        <dbReference type="SAM" id="MobiDB-lite"/>
    </source>
</evidence>
<dbReference type="Proteomes" id="UP000314294">
    <property type="component" value="Unassembled WGS sequence"/>
</dbReference>
<reference evidence="2 3" key="1">
    <citation type="submission" date="2019-03" db="EMBL/GenBank/DDBJ databases">
        <title>First draft genome of Liparis tanakae, snailfish: a comprehensive survey of snailfish specific genes.</title>
        <authorList>
            <person name="Kim W."/>
            <person name="Song I."/>
            <person name="Jeong J.-H."/>
            <person name="Kim D."/>
            <person name="Kim S."/>
            <person name="Ryu S."/>
            <person name="Song J.Y."/>
            <person name="Lee S.K."/>
        </authorList>
    </citation>
    <scope>NUCLEOTIDE SEQUENCE [LARGE SCALE GENOMIC DNA]</scope>
    <source>
        <tissue evidence="2">Muscle</tissue>
    </source>
</reference>
<accession>A0A4Z2HTY6</accession>
<evidence type="ECO:0000313" key="3">
    <source>
        <dbReference type="Proteomes" id="UP000314294"/>
    </source>
</evidence>
<feature type="compositionally biased region" description="Pro residues" evidence="1">
    <location>
        <begin position="44"/>
        <end position="53"/>
    </location>
</feature>
<gene>
    <name evidence="2" type="ORF">EYF80_020973</name>
</gene>